<gene>
    <name evidence="1" type="ORF">GBAR_LOCUS17219</name>
</gene>
<dbReference type="PANTHER" id="PTHR31075">
    <property type="entry name" value="CENTROSOMAL PROTEIN OF 85 KDA"/>
    <property type="match status" value="1"/>
</dbReference>
<reference evidence="1" key="1">
    <citation type="submission" date="2023-03" db="EMBL/GenBank/DDBJ databases">
        <authorList>
            <person name="Steffen K."/>
            <person name="Cardenas P."/>
        </authorList>
    </citation>
    <scope>NUCLEOTIDE SEQUENCE</scope>
</reference>
<organism evidence="1 2">
    <name type="scientific">Geodia barretti</name>
    <name type="common">Barrett's horny sponge</name>
    <dbReference type="NCBI Taxonomy" id="519541"/>
    <lineage>
        <taxon>Eukaryota</taxon>
        <taxon>Metazoa</taxon>
        <taxon>Porifera</taxon>
        <taxon>Demospongiae</taxon>
        <taxon>Heteroscleromorpha</taxon>
        <taxon>Tetractinellida</taxon>
        <taxon>Astrophorina</taxon>
        <taxon>Geodiidae</taxon>
        <taxon>Geodia</taxon>
    </lineage>
</organism>
<dbReference type="PANTHER" id="PTHR31075:SF4">
    <property type="entry name" value="CENTROSOMAL PROTEIN OF 85 KDA"/>
    <property type="match status" value="1"/>
</dbReference>
<name>A0AA35SJL0_GEOBA</name>
<dbReference type="GO" id="GO:0005813">
    <property type="term" value="C:centrosome"/>
    <property type="evidence" value="ECO:0007669"/>
    <property type="project" value="TreeGrafter"/>
</dbReference>
<dbReference type="EMBL" id="CASHTH010002473">
    <property type="protein sequence ID" value="CAI8030363.1"/>
    <property type="molecule type" value="Genomic_DNA"/>
</dbReference>
<dbReference type="Proteomes" id="UP001174909">
    <property type="component" value="Unassembled WGS sequence"/>
</dbReference>
<keyword evidence="2" id="KW-1185">Reference proteome</keyword>
<protein>
    <submittedName>
        <fullName evidence="1">Uncharacterized protein</fullName>
    </submittedName>
</protein>
<evidence type="ECO:0000313" key="2">
    <source>
        <dbReference type="Proteomes" id="UP001174909"/>
    </source>
</evidence>
<dbReference type="InterPro" id="IPR040210">
    <property type="entry name" value="Cep85/Cep85L"/>
</dbReference>
<accession>A0AA35SJL0</accession>
<dbReference type="AlphaFoldDB" id="A0AA35SJL0"/>
<proteinExistence type="predicted"/>
<evidence type="ECO:0000313" key="1">
    <source>
        <dbReference type="EMBL" id="CAI8030363.1"/>
    </source>
</evidence>
<comment type="caution">
    <text evidence="1">The sequence shown here is derived from an EMBL/GenBank/DDBJ whole genome shotgun (WGS) entry which is preliminary data.</text>
</comment>
<sequence>MSGQKPASFLYGRPRTEWSTLPTLSRTDHRSVEKDGCSSGKYKSCYIVGVTCLSTVCEELSKLNLDMAVAGVQPAQETHCTASSCSAATDDCVLFGSQLSISKPHYHKHSRKKYEKSCGTQIPTALVTPLPGTSPPQQANEQPPDHLIHQHIKLEPNSGRKVVQQRVIEEPLTTTDNTVKLTEKWKGLIDMKDVILKQKNLQIERQKMTISKLQQHMCELEAKLHHQIVTHRHQQSTSVLEARLQALDAENSSIKAQLADALSSQNKELCTISSKLDYKECELHRVITVHEESLERSQQLIASLQDEVISRFAIKGIILHLTSMIYN</sequence>